<dbReference type="EMBL" id="MFZH01000009">
    <property type="protein sequence ID" value="OGK19560.1"/>
    <property type="molecule type" value="Genomic_DNA"/>
</dbReference>
<comment type="caution">
    <text evidence="1">The sequence shown here is derived from an EMBL/GenBank/DDBJ whole genome shotgun (WGS) entry which is preliminary data.</text>
</comment>
<accession>A0A1F7GKI8</accession>
<evidence type="ECO:0008006" key="3">
    <source>
        <dbReference type="Google" id="ProtNLM"/>
    </source>
</evidence>
<dbReference type="AlphaFoldDB" id="A0A1F7GKI8"/>
<proteinExistence type="predicted"/>
<evidence type="ECO:0000313" key="2">
    <source>
        <dbReference type="Proteomes" id="UP000176850"/>
    </source>
</evidence>
<name>A0A1F7GKI8_9BACT</name>
<evidence type="ECO:0000313" key="1">
    <source>
        <dbReference type="EMBL" id="OGK19560.1"/>
    </source>
</evidence>
<dbReference type="Proteomes" id="UP000176850">
    <property type="component" value="Unassembled WGS sequence"/>
</dbReference>
<gene>
    <name evidence="1" type="ORF">A2799_00285</name>
</gene>
<sequence length="89" mass="10403">MGARMKFVFTKHVIDKKIPRLREIGIIISEQRIKRIIGNPDHIDSISDLPNIIVSKKLDKNHVLRVVYKFEGDIIKVITIYPAEKGRYY</sequence>
<reference evidence="1 2" key="1">
    <citation type="journal article" date="2016" name="Nat. Commun.">
        <title>Thousands of microbial genomes shed light on interconnected biogeochemical processes in an aquifer system.</title>
        <authorList>
            <person name="Anantharaman K."/>
            <person name="Brown C.T."/>
            <person name="Hug L.A."/>
            <person name="Sharon I."/>
            <person name="Castelle C.J."/>
            <person name="Probst A.J."/>
            <person name="Thomas B.C."/>
            <person name="Singh A."/>
            <person name="Wilkins M.J."/>
            <person name="Karaoz U."/>
            <person name="Brodie E.L."/>
            <person name="Williams K.H."/>
            <person name="Hubbard S.S."/>
            <person name="Banfield J.F."/>
        </authorList>
    </citation>
    <scope>NUCLEOTIDE SEQUENCE [LARGE SCALE GENOMIC DNA]</scope>
</reference>
<organism evidence="1 2">
    <name type="scientific">Candidatus Roizmanbacteria bacterium RIFCSPHIGHO2_01_FULL_39_24</name>
    <dbReference type="NCBI Taxonomy" id="1802032"/>
    <lineage>
        <taxon>Bacteria</taxon>
        <taxon>Candidatus Roizmaniibacteriota</taxon>
    </lineage>
</organism>
<protein>
    <recommendedName>
        <fullName evidence="3">DUF4258 domain-containing protein</fullName>
    </recommendedName>
</protein>